<dbReference type="SUPFAM" id="SSF103647">
    <property type="entry name" value="TSP type-3 repeat"/>
    <property type="match status" value="1"/>
</dbReference>
<dbReference type="SMART" id="SM00736">
    <property type="entry name" value="CADG"/>
    <property type="match status" value="5"/>
</dbReference>
<dbReference type="InterPro" id="IPR002126">
    <property type="entry name" value="Cadherin-like_dom"/>
</dbReference>
<evidence type="ECO:0000313" key="5">
    <source>
        <dbReference type="EMBL" id="MFC3150850.1"/>
    </source>
</evidence>
<evidence type="ECO:0000256" key="2">
    <source>
        <dbReference type="SAM" id="Phobius"/>
    </source>
</evidence>
<feature type="region of interest" description="Disordered" evidence="1">
    <location>
        <begin position="179"/>
        <end position="199"/>
    </location>
</feature>
<comment type="caution">
    <text evidence="5">The sequence shown here is derived from an EMBL/GenBank/DDBJ whole genome shotgun (WGS) entry which is preliminary data.</text>
</comment>
<dbReference type="PROSITE" id="PS50268">
    <property type="entry name" value="CADHERIN_2"/>
    <property type="match status" value="1"/>
</dbReference>
<dbReference type="InterPro" id="IPR006644">
    <property type="entry name" value="Cadg"/>
</dbReference>
<name>A0ABV7HEG9_9GAMM</name>
<dbReference type="Gene3D" id="2.60.40.2030">
    <property type="match status" value="1"/>
</dbReference>
<feature type="transmembrane region" description="Helical" evidence="2">
    <location>
        <begin position="1607"/>
        <end position="1625"/>
    </location>
</feature>
<sequence>MKKILFSSIKYPLVWGMCTSLAHAVVTYNGTDGVLANIFNSNSVQVCTGCHNSALVGAVARSSAPDGVNFDNYAEATATVADLDSSGMIDGDDANHVRASFRVNAGTMPPNGALNASEKSLIAQWVSDGGLEHAAPAVTTSAASSVSKYQATFNGSVFENGANTTMTFAYGLSSMSLTSNKSASSPSGTGGGTSSGAVSATQTGLDCGTTYYFRLEGTNSEGSDNGSTLNFTTSDCNVGPTITSTADTAATEDQQYSYQLTITDPDDSNNGTDLTFSLTNEPAGMSVSTTGLVTWTPTEGVTTSGSVTVTVEDGGEDGATGDSEIFTVSVTAVNDSPSITSTAGTAAMEDQQYSYQLTVSDPDDSNNGTDLTFSLSNEPAGMTVSSTGLVTWTPTEGVSTSGAVTVTVQDGGENGATSDSEIFTVSVTSVNDSPVISSTAGTSASEDVEYSYQVDVTDPDDSNNGTDLSFSLSNQPTGMTISSTGLITWTATEGITTSGQVTVSVEDGGEDGATSDSEQFTVTVTAVNDAPSITSSPSTSAIEAVLYSYQVTISDPDDTNNGTDISFSLANEPSGMTVSSTGLVTWTPGDNTTTSGVVTVIAADGGEDGAAAATQDWTIAVDSVNDPPVITSSAGTTATEDVEYSYQVAVDDPDDQNNGIDLSFDLTNAPTGMTVSATGLISWTPTHGITSSGEVTLIVSDGGESDAQPDTELFTVSVTAVNDAPVVTSTAVTTATEDIAYEYDVDATDEEGDAISFSLTTAPTGMTIDSDTGLIAWTPTEGITSENVDVRVSDGTSQVSHSFTVLVTPVNETPVISSTPGTDATEDESYQYQVMATDPEGDPLLYLFSQAPEGMTVSVDGLIEWVPENGITSASVALVVTDGEFNAEQSFSISVTPVNDAVELTNPGIQSLVELTPWQLQLAVTDVDDDNDGDSITFELLTAPTGLTISNTGVLAWTPEAESAGSYTSTLRVADGLEDGVSARILTLILNVALLDSDEDTVADYDDNCPNIANLDQLDTDLDDLGDVCDSDDDNDGIPDIIETANDLDPLDADDAVLDLDNDGLTNLQESEICVSQQDDICETIAIDNVAPVISLETPLVINAVNFITQLDLDVSARDANDGIVTVTLIEGETALRPGAYELVWQASDEAGNTATVTQSIQLKPALIFGGSRVSGEGNSFEIPLTLSGNATAYPVTVSLATSGSTSSSDFTLAATQVEIDESNAATVAVTINPDQITESDETLTLSVSSISDGAYFGSVSAYKVLIVDRNVAPQLSVTIRQNGLTASQVYQDGGEVTISATASDANNDDLTLTWDVEAIAGALTAGVAEVQESRSFDPQQLTAGELYDVSVSVSDEILNSELSVSFLVGSTSPTLDAATDSDGDGIDDLTEGLADSDGDGVPDYQDAINDATRLSAGTSGSEATNLMAVESGLQMSMGRTALRKGQGGAFVRAQDMTDGEGNVVTDGDYSVVGGLYDFVVKGLTEANRVARIVIPLAQSVPSDASYRKFSQGQWFEFIENSTDFIESANRVDGVCPAPGDEAYQTGLLRFADCVQLNISDGGPNDADGVANGVIEDPSGVSAIPASSSEVSLSAPDDQPSGSGGVFGFWAILGLLSLLVIRLLAINRFRSQG</sequence>
<protein>
    <submittedName>
        <fullName evidence="5">Ig domain-containing protein</fullName>
    </submittedName>
</protein>
<dbReference type="InterPro" id="IPR038081">
    <property type="entry name" value="CalX-like_sf"/>
</dbReference>
<dbReference type="Proteomes" id="UP001595476">
    <property type="component" value="Unassembled WGS sequence"/>
</dbReference>
<keyword evidence="2" id="KW-1133">Transmembrane helix</keyword>
<dbReference type="SUPFAM" id="SSF141072">
    <property type="entry name" value="CalX-like"/>
    <property type="match status" value="1"/>
</dbReference>
<keyword evidence="6" id="KW-1185">Reference proteome</keyword>
<proteinExistence type="predicted"/>
<feature type="chain" id="PRO_5046477011" evidence="3">
    <location>
        <begin position="25"/>
        <end position="1633"/>
    </location>
</feature>
<dbReference type="Pfam" id="PF17963">
    <property type="entry name" value="Big_9"/>
    <property type="match status" value="1"/>
</dbReference>
<reference evidence="6" key="1">
    <citation type="journal article" date="2019" name="Int. J. Syst. Evol. Microbiol.">
        <title>The Global Catalogue of Microorganisms (GCM) 10K type strain sequencing project: providing services to taxonomists for standard genome sequencing and annotation.</title>
        <authorList>
            <consortium name="The Broad Institute Genomics Platform"/>
            <consortium name="The Broad Institute Genome Sequencing Center for Infectious Disease"/>
            <person name="Wu L."/>
            <person name="Ma J."/>
        </authorList>
    </citation>
    <scope>NUCLEOTIDE SEQUENCE [LARGE SCALE GENOMIC DNA]</scope>
    <source>
        <strain evidence="6">KCTC 52438</strain>
    </source>
</reference>
<dbReference type="InterPro" id="IPR028974">
    <property type="entry name" value="TSP_type-3_rpt"/>
</dbReference>
<dbReference type="Gene3D" id="2.60.40.10">
    <property type="entry name" value="Immunoglobulins"/>
    <property type="match status" value="7"/>
</dbReference>
<evidence type="ECO:0000256" key="3">
    <source>
        <dbReference type="SAM" id="SignalP"/>
    </source>
</evidence>
<organism evidence="5 6">
    <name type="scientific">Litoribrevibacter euphylliae</name>
    <dbReference type="NCBI Taxonomy" id="1834034"/>
    <lineage>
        <taxon>Bacteria</taxon>
        <taxon>Pseudomonadati</taxon>
        <taxon>Pseudomonadota</taxon>
        <taxon>Gammaproteobacteria</taxon>
        <taxon>Oceanospirillales</taxon>
        <taxon>Oceanospirillaceae</taxon>
        <taxon>Litoribrevibacter</taxon>
    </lineage>
</organism>
<keyword evidence="2" id="KW-0472">Membrane</keyword>
<evidence type="ECO:0000259" key="4">
    <source>
        <dbReference type="PROSITE" id="PS50268"/>
    </source>
</evidence>
<dbReference type="EMBL" id="JBHRSZ010000002">
    <property type="protein sequence ID" value="MFC3150850.1"/>
    <property type="molecule type" value="Genomic_DNA"/>
</dbReference>
<accession>A0ABV7HEG9</accession>
<dbReference type="RefSeq" id="WP_386718411.1">
    <property type="nucleotide sequence ID" value="NZ_JBHRSZ010000002.1"/>
</dbReference>
<dbReference type="InterPro" id="IPR003343">
    <property type="entry name" value="Big_2"/>
</dbReference>
<feature type="signal peptide" evidence="3">
    <location>
        <begin position="1"/>
        <end position="24"/>
    </location>
</feature>
<dbReference type="InterPro" id="IPR013783">
    <property type="entry name" value="Ig-like_fold"/>
</dbReference>
<evidence type="ECO:0000313" key="6">
    <source>
        <dbReference type="Proteomes" id="UP001595476"/>
    </source>
</evidence>
<feature type="domain" description="Cadherin" evidence="4">
    <location>
        <begin position="259"/>
        <end position="423"/>
    </location>
</feature>
<dbReference type="Gene3D" id="4.10.1080.10">
    <property type="entry name" value="TSP type-3 repeat"/>
    <property type="match status" value="1"/>
</dbReference>
<keyword evidence="2" id="KW-0812">Transmembrane</keyword>
<dbReference type="SMART" id="SM00635">
    <property type="entry name" value="BID_2"/>
    <property type="match status" value="4"/>
</dbReference>
<dbReference type="InterPro" id="IPR015919">
    <property type="entry name" value="Cadherin-like_sf"/>
</dbReference>
<dbReference type="Pfam" id="PF05345">
    <property type="entry name" value="He_PIG"/>
    <property type="match status" value="7"/>
</dbReference>
<gene>
    <name evidence="5" type="ORF">ACFOEK_07410</name>
</gene>
<dbReference type="SUPFAM" id="SSF49313">
    <property type="entry name" value="Cadherin-like"/>
    <property type="match status" value="7"/>
</dbReference>
<evidence type="ECO:0000256" key="1">
    <source>
        <dbReference type="SAM" id="MobiDB-lite"/>
    </source>
</evidence>
<keyword evidence="3" id="KW-0732">Signal</keyword>